<accession>A0A6N9YNE6</accession>
<feature type="region of interest" description="Disordered" evidence="1">
    <location>
        <begin position="90"/>
        <end position="109"/>
    </location>
</feature>
<gene>
    <name evidence="2" type="ORF">G1H11_14160</name>
</gene>
<dbReference type="Proteomes" id="UP000469185">
    <property type="component" value="Unassembled WGS sequence"/>
</dbReference>
<reference evidence="2 3" key="1">
    <citation type="submission" date="2020-02" db="EMBL/GenBank/DDBJ databases">
        <authorList>
            <person name="Li X.-J."/>
            <person name="Feng X.-M."/>
        </authorList>
    </citation>
    <scope>NUCLEOTIDE SEQUENCE [LARGE SCALE GENOMIC DNA]</scope>
    <source>
        <strain evidence="2 3">CGMCC 4.7225</strain>
    </source>
</reference>
<evidence type="ECO:0008006" key="4">
    <source>
        <dbReference type="Google" id="ProtNLM"/>
    </source>
</evidence>
<dbReference type="AlphaFoldDB" id="A0A6N9YNE6"/>
<feature type="compositionally biased region" description="Polar residues" evidence="1">
    <location>
        <begin position="99"/>
        <end position="109"/>
    </location>
</feature>
<protein>
    <recommendedName>
        <fullName evidence="4">DUF222 domain-containing protein</fullName>
    </recommendedName>
</protein>
<comment type="caution">
    <text evidence="2">The sequence shown here is derived from an EMBL/GenBank/DDBJ whole genome shotgun (WGS) entry which is preliminary data.</text>
</comment>
<proteinExistence type="predicted"/>
<name>A0A6N9YNE6_9ACTN</name>
<organism evidence="2 3">
    <name type="scientific">Phytoactinopolyspora alkaliphila</name>
    <dbReference type="NCBI Taxonomy" id="1783498"/>
    <lineage>
        <taxon>Bacteria</taxon>
        <taxon>Bacillati</taxon>
        <taxon>Actinomycetota</taxon>
        <taxon>Actinomycetes</taxon>
        <taxon>Jiangellales</taxon>
        <taxon>Jiangellaceae</taxon>
        <taxon>Phytoactinopolyspora</taxon>
    </lineage>
</organism>
<dbReference type="RefSeq" id="WP_163819239.1">
    <property type="nucleotide sequence ID" value="NZ_JAAGOB010000007.1"/>
</dbReference>
<sequence>MALTADDLRVELGFSADEWTAADESRAGSILRRSRVTVVGMVGAGRLARAEADASSSIPEIAARGKAKLAAIDEAVLEYAKARFGNPERVMQRREGADNSVSFADSSDAATGRREAQAIVAGAFGTRAATTTT</sequence>
<keyword evidence="3" id="KW-1185">Reference proteome</keyword>
<evidence type="ECO:0000313" key="3">
    <source>
        <dbReference type="Proteomes" id="UP000469185"/>
    </source>
</evidence>
<evidence type="ECO:0000256" key="1">
    <source>
        <dbReference type="SAM" id="MobiDB-lite"/>
    </source>
</evidence>
<dbReference type="EMBL" id="JAAGOB010000007">
    <property type="protein sequence ID" value="NED96450.1"/>
    <property type="molecule type" value="Genomic_DNA"/>
</dbReference>
<evidence type="ECO:0000313" key="2">
    <source>
        <dbReference type="EMBL" id="NED96450.1"/>
    </source>
</evidence>